<name>A0ABT3GSD6_9BACT</name>
<dbReference type="PROSITE" id="PS51257">
    <property type="entry name" value="PROKAR_LIPOPROTEIN"/>
    <property type="match status" value="1"/>
</dbReference>
<reference evidence="6 7" key="1">
    <citation type="submission" date="2022-10" db="EMBL/GenBank/DDBJ databases">
        <title>Luteolibacter arcticus strain CCTCC AB 2014275, whole genome shotgun sequencing project.</title>
        <authorList>
            <person name="Zhao G."/>
            <person name="Shen L."/>
        </authorList>
    </citation>
    <scope>NUCLEOTIDE SEQUENCE [LARGE SCALE GENOMIC DNA]</scope>
    <source>
        <strain evidence="6 7">CCTCC AB 2014275</strain>
    </source>
</reference>
<comment type="subcellular location">
    <subcellularLocation>
        <location evidence="1">Membrane</location>
        <topology evidence="1">Multi-pass membrane protein</topology>
    </subcellularLocation>
</comment>
<keyword evidence="7" id="KW-1185">Reference proteome</keyword>
<organism evidence="6 7">
    <name type="scientific">Luteolibacter arcticus</name>
    <dbReference type="NCBI Taxonomy" id="1581411"/>
    <lineage>
        <taxon>Bacteria</taxon>
        <taxon>Pseudomonadati</taxon>
        <taxon>Verrucomicrobiota</taxon>
        <taxon>Verrucomicrobiia</taxon>
        <taxon>Verrucomicrobiales</taxon>
        <taxon>Verrucomicrobiaceae</taxon>
        <taxon>Luteolibacter</taxon>
    </lineage>
</organism>
<comment type="caution">
    <text evidence="6">The sequence shown here is derived from an EMBL/GenBank/DDBJ whole genome shotgun (WGS) entry which is preliminary data.</text>
</comment>
<feature type="transmembrane region" description="Helical" evidence="5">
    <location>
        <begin position="127"/>
        <end position="144"/>
    </location>
</feature>
<keyword evidence="3 5" id="KW-1133">Transmembrane helix</keyword>
<dbReference type="SUPFAM" id="SSF144091">
    <property type="entry name" value="Rhomboid-like"/>
    <property type="match status" value="1"/>
</dbReference>
<dbReference type="Gene3D" id="1.20.1540.10">
    <property type="entry name" value="Rhomboid-like"/>
    <property type="match status" value="1"/>
</dbReference>
<dbReference type="EMBL" id="JAPDDT010000026">
    <property type="protein sequence ID" value="MCW1926431.1"/>
    <property type="molecule type" value="Genomic_DNA"/>
</dbReference>
<evidence type="ECO:0000256" key="5">
    <source>
        <dbReference type="SAM" id="Phobius"/>
    </source>
</evidence>
<sequence length="263" mass="30350">MRWLDWIERRLEWLHFPGLFKYLTFLGVIAYACQWARPEIALLLDFDRAKILSGEVWRVFTFLFAPMGMQRFTPFGVLFLFFAVQISFLISDSLEEAWGATRLTLYILVAWIGLAVAQFVFDPGLLGSGSMLYTSLFLSFATLFPRVEFSFFFLFPIQVRFLGWLSGVLLLLNAITNPMSLILTVPAMVPYLLWVLPDVVHGRKSLVKAAHRRRKFQTASRPEALAFHRCESCGRTERDSEDLEFFTLPDGKEYCQDHLPPQA</sequence>
<gene>
    <name evidence="6" type="ORF">OKA05_28025</name>
</gene>
<evidence type="ECO:0000256" key="1">
    <source>
        <dbReference type="ARBA" id="ARBA00004141"/>
    </source>
</evidence>
<feature type="transmembrane region" description="Helical" evidence="5">
    <location>
        <begin position="20"/>
        <end position="37"/>
    </location>
</feature>
<feature type="transmembrane region" description="Helical" evidence="5">
    <location>
        <begin position="151"/>
        <end position="172"/>
    </location>
</feature>
<proteinExistence type="predicted"/>
<keyword evidence="2 5" id="KW-0812">Transmembrane</keyword>
<dbReference type="InterPro" id="IPR035952">
    <property type="entry name" value="Rhomboid-like_sf"/>
</dbReference>
<evidence type="ECO:0000256" key="3">
    <source>
        <dbReference type="ARBA" id="ARBA00022989"/>
    </source>
</evidence>
<evidence type="ECO:0000313" key="6">
    <source>
        <dbReference type="EMBL" id="MCW1926431.1"/>
    </source>
</evidence>
<feature type="transmembrane region" description="Helical" evidence="5">
    <location>
        <begin position="72"/>
        <end position="91"/>
    </location>
</feature>
<protein>
    <recommendedName>
        <fullName evidence="8">Peptidase S54 rhomboid domain-containing protein</fullName>
    </recommendedName>
</protein>
<feature type="transmembrane region" description="Helical" evidence="5">
    <location>
        <begin position="103"/>
        <end position="121"/>
    </location>
</feature>
<evidence type="ECO:0000313" key="7">
    <source>
        <dbReference type="Proteomes" id="UP001320876"/>
    </source>
</evidence>
<dbReference type="Proteomes" id="UP001320876">
    <property type="component" value="Unassembled WGS sequence"/>
</dbReference>
<evidence type="ECO:0008006" key="8">
    <source>
        <dbReference type="Google" id="ProtNLM"/>
    </source>
</evidence>
<evidence type="ECO:0000256" key="4">
    <source>
        <dbReference type="ARBA" id="ARBA00023136"/>
    </source>
</evidence>
<evidence type="ECO:0000256" key="2">
    <source>
        <dbReference type="ARBA" id="ARBA00022692"/>
    </source>
</evidence>
<dbReference type="RefSeq" id="WP_264490539.1">
    <property type="nucleotide sequence ID" value="NZ_JAPDDT010000026.1"/>
</dbReference>
<accession>A0ABT3GSD6</accession>
<keyword evidence="4 5" id="KW-0472">Membrane</keyword>